<dbReference type="InterPro" id="IPR052516">
    <property type="entry name" value="N-heterocyclic_Hydroxylase"/>
</dbReference>
<protein>
    <submittedName>
        <fullName evidence="2">Isoquinoline 1-oxidoreductase beta subunit</fullName>
        <ecNumber evidence="2">1.3.99.16</ecNumber>
    </submittedName>
</protein>
<dbReference type="SMART" id="SM01008">
    <property type="entry name" value="Ald_Xan_dh_C"/>
    <property type="match status" value="1"/>
</dbReference>
<sequence>MKKINRREFIKCSVSSTVFVLGINLSESKNAFSSEINNEESFSPNIWLKIDSQNKCTIILPESEIGQGVFTGLATLIAEELDFDWSQITVERASSADIYGYQTTGGSSSIRSGWIKFRKAGAIARYMFVEAAAKKWKVPAARCQTKNGIVYLKKSDKKFQYSELISDANKVNIPQNIILKNADQFNLIGKKGSRVDSADKVTGKAIYGIDVQLPDMLIATSVHPPVFGAAPGKVDDVLAKEIPGFVKAIKIDNAVAVVAKDYWSASKAAKALKIEWLYSGKLINDEEIKQKLKRAIENKGAVAQSLGEISAATDKKQITAEYSVPLQAHATMEPMNCTVHIHNGICEIWAPTQSPTAAKEIAEEYYFNAADRVWKKVKTLLKSNEDDIVVHTTFSGGGFGRRLKQDFVAEAVQIAMGFSQPVKLIWSREEDMQHDCYRPVSHSKLQAQVDDQGYPVSILHKIASPSIRESLNPGYLKRKKGLDSSAVEGARHLAYAIENHKVIYNYVDLPVPLGYWRSVGASINAYHIESFIDELSHKANIDSYLYRKELLQFNPRILATLNAVASLSGWKNDSHAFYGIACHSSYGSHVSTVAKINRKNNALELSSIYCVIDCGQYVNPDIVKAQLEGSVVFGMSALFSEINIQNGRVLQSNYHDFPMLRYHQVPEIICEIIQSAEDPGGAGEPAVPPTIPAILNAVFAATGERIRDLPIKQSVFI</sequence>
<dbReference type="InterPro" id="IPR046867">
    <property type="entry name" value="AldOxase/xan_DH_MoCoBD2"/>
</dbReference>
<dbReference type="Pfam" id="PF02738">
    <property type="entry name" value="MoCoBD_1"/>
    <property type="match status" value="1"/>
</dbReference>
<gene>
    <name evidence="2" type="ORF">MNBD_GAMMA09-2656</name>
</gene>
<dbReference type="AlphaFoldDB" id="A0A3B0YL45"/>
<evidence type="ECO:0000313" key="2">
    <source>
        <dbReference type="EMBL" id="VAW69644.1"/>
    </source>
</evidence>
<accession>A0A3B0YL45</accession>
<dbReference type="SUPFAM" id="SSF56003">
    <property type="entry name" value="Molybdenum cofactor-binding domain"/>
    <property type="match status" value="2"/>
</dbReference>
<dbReference type="InterPro" id="IPR000674">
    <property type="entry name" value="Ald_Oxase/Xan_DH_a/b"/>
</dbReference>
<dbReference type="Pfam" id="PF20256">
    <property type="entry name" value="MoCoBD_2"/>
    <property type="match status" value="2"/>
</dbReference>
<name>A0A3B0YL45_9ZZZZ</name>
<keyword evidence="2" id="KW-0560">Oxidoreductase</keyword>
<reference evidence="2" key="1">
    <citation type="submission" date="2018-06" db="EMBL/GenBank/DDBJ databases">
        <authorList>
            <person name="Zhirakovskaya E."/>
        </authorList>
    </citation>
    <scope>NUCLEOTIDE SEQUENCE</scope>
</reference>
<evidence type="ECO:0000259" key="1">
    <source>
        <dbReference type="SMART" id="SM01008"/>
    </source>
</evidence>
<dbReference type="PANTHER" id="PTHR47495">
    <property type="entry name" value="ALDEHYDE DEHYDROGENASE"/>
    <property type="match status" value="1"/>
</dbReference>
<dbReference type="PIRSF" id="PIRSF036389">
    <property type="entry name" value="IOR_B"/>
    <property type="match status" value="1"/>
</dbReference>
<dbReference type="Gene3D" id="3.30.365.10">
    <property type="entry name" value="Aldehyde oxidase/xanthine dehydrogenase, molybdopterin binding domain"/>
    <property type="match status" value="4"/>
</dbReference>
<proteinExistence type="predicted"/>
<dbReference type="InterPro" id="IPR037165">
    <property type="entry name" value="AldOxase/xan_DH_Mopterin-bd_sf"/>
</dbReference>
<dbReference type="EC" id="1.3.99.16" evidence="2"/>
<organism evidence="2">
    <name type="scientific">hydrothermal vent metagenome</name>
    <dbReference type="NCBI Taxonomy" id="652676"/>
    <lineage>
        <taxon>unclassified sequences</taxon>
        <taxon>metagenomes</taxon>
        <taxon>ecological metagenomes</taxon>
    </lineage>
</organism>
<dbReference type="Gene3D" id="3.90.1170.50">
    <property type="entry name" value="Aldehyde oxidase/xanthine dehydrogenase, a/b hammerhead"/>
    <property type="match status" value="1"/>
</dbReference>
<dbReference type="GO" id="GO:0047121">
    <property type="term" value="F:isoquinoline 1-oxidoreductase activity"/>
    <property type="evidence" value="ECO:0007669"/>
    <property type="project" value="UniProtKB-EC"/>
</dbReference>
<dbReference type="InterPro" id="IPR012368">
    <property type="entry name" value="OxRdtase_Mopterin-bd_su_IorB"/>
</dbReference>
<dbReference type="EMBL" id="UOFI01000170">
    <property type="protein sequence ID" value="VAW69644.1"/>
    <property type="molecule type" value="Genomic_DNA"/>
</dbReference>
<dbReference type="InterPro" id="IPR008274">
    <property type="entry name" value="AldOxase/xan_DH_MoCoBD1"/>
</dbReference>
<dbReference type="PANTHER" id="PTHR47495:SF2">
    <property type="entry name" value="ALDEHYDE DEHYDROGENASE"/>
    <property type="match status" value="1"/>
</dbReference>
<feature type="domain" description="Aldehyde oxidase/xanthine dehydrogenase a/b hammerhead" evidence="1">
    <location>
        <begin position="202"/>
        <end position="289"/>
    </location>
</feature>